<accession>A0A934R423</accession>
<dbReference type="Proteomes" id="UP000600139">
    <property type="component" value="Unassembled WGS sequence"/>
</dbReference>
<evidence type="ECO:0000256" key="1">
    <source>
        <dbReference type="SAM" id="MobiDB-lite"/>
    </source>
</evidence>
<dbReference type="PROSITE" id="PS00018">
    <property type="entry name" value="EF_HAND_1"/>
    <property type="match status" value="2"/>
</dbReference>
<dbReference type="SUPFAM" id="SSF47473">
    <property type="entry name" value="EF-hand"/>
    <property type="match status" value="1"/>
</dbReference>
<dbReference type="AlphaFoldDB" id="A0A934R423"/>
<proteinExistence type="predicted"/>
<gene>
    <name evidence="2" type="ORF">JIN84_08575</name>
</gene>
<feature type="compositionally biased region" description="Pro residues" evidence="1">
    <location>
        <begin position="661"/>
        <end position="672"/>
    </location>
</feature>
<dbReference type="EMBL" id="JAENIK010000009">
    <property type="protein sequence ID" value="MBK1815668.1"/>
    <property type="molecule type" value="Genomic_DNA"/>
</dbReference>
<reference evidence="2" key="1">
    <citation type="submission" date="2021-01" db="EMBL/GenBank/DDBJ databases">
        <title>Modified the classification status of verrucomicrobia.</title>
        <authorList>
            <person name="Feng X."/>
        </authorList>
    </citation>
    <scope>NUCLEOTIDE SEQUENCE</scope>
    <source>
        <strain evidence="2">JCM 18052</strain>
    </source>
</reference>
<name>A0A934R423_9BACT</name>
<feature type="region of interest" description="Disordered" evidence="1">
    <location>
        <begin position="642"/>
        <end position="682"/>
    </location>
</feature>
<comment type="caution">
    <text evidence="2">The sequence shown here is derived from an EMBL/GenBank/DDBJ whole genome shotgun (WGS) entry which is preliminary data.</text>
</comment>
<dbReference type="InterPro" id="IPR011992">
    <property type="entry name" value="EF-hand-dom_pair"/>
</dbReference>
<dbReference type="RefSeq" id="WP_200350626.1">
    <property type="nucleotide sequence ID" value="NZ_JAENIK010000009.1"/>
</dbReference>
<keyword evidence="3" id="KW-1185">Reference proteome</keyword>
<evidence type="ECO:0000313" key="3">
    <source>
        <dbReference type="Proteomes" id="UP000600139"/>
    </source>
</evidence>
<protein>
    <submittedName>
        <fullName evidence="2">Uncharacterized protein</fullName>
    </submittedName>
</protein>
<evidence type="ECO:0000313" key="2">
    <source>
        <dbReference type="EMBL" id="MBK1815668.1"/>
    </source>
</evidence>
<dbReference type="InterPro" id="IPR018247">
    <property type="entry name" value="EF_Hand_1_Ca_BS"/>
</dbReference>
<organism evidence="2 3">
    <name type="scientific">Luteolibacter yonseiensis</name>
    <dbReference type="NCBI Taxonomy" id="1144680"/>
    <lineage>
        <taxon>Bacteria</taxon>
        <taxon>Pseudomonadati</taxon>
        <taxon>Verrucomicrobiota</taxon>
        <taxon>Verrucomicrobiia</taxon>
        <taxon>Verrucomicrobiales</taxon>
        <taxon>Verrucomicrobiaceae</taxon>
        <taxon>Luteolibacter</taxon>
    </lineage>
</organism>
<sequence length="1041" mass="114129">MAGIWGDVPTIDPASIVWTPASHPYLYRVGTAIDQRTNTPIDVHEGSGGKIYWESTALYSDQWAANPTFAQTFGAINDWGEFAGLYAGNMDLGVFSSEGYQTSLTQTSDNGIFFYEGSYHVSKSRPSIYGVSNDPRILIGTPYAIWSGSQVVPVANLIPAGTSAMMTSIRLADHGHIVIQTSPAYAVPIHILKPNQDADNDGMPDDWEKYYGFNPDDASDALIDSDEDGTINLAEFKFRTNPQLVPIPNTAQFIDIRPGIDTDGDGMPNVWEWKHGLAYDNPSDVDLDADRDGLLNLHEFLLGTAMDMADSDADGVSDGEEVMVLFTDPFSSNDLDNDGMYDDWEKHFTNMLLSMGAPTSHWGPNLPKLQSGDVDPADTFEADGVNALDTFKKDSNAGADTARPSHYMQVMRSQVTVYGNYTEYKPEEGEPYHSLDSGGSAIFSNATANNVGSASTWSRSQYTTENLTATGSTLSPLPTLAYVKQKAGGLPWTKFTLWDDTTENSLFPMEPGHWPNDMAAGGSASYYNFKKTFEDSDDTDEDWQGGVNKTKFRIQRSRPSPEPETHYFIKCTSEEDWIDLEEIPVVAPALDPTSKTTEIEIVECVIPAYSQVSPWIETTPEIKAQKYRSVRIFPFQIAGWDREETPQSAPGGTVVIGSPPGGNPPPPTPDPLPGNTGGYHWTNNEPRKLRQIKISKMENSLSEQAALEPDLDADGFIFRAMGCDKQITLTLETRDSQNQVVDPGGEEIKTALNGSGTALVTQSMVLVADIEDDAQSISTVGMDEKLLVTGDPSRPFVSDRTHRAKLGGQVLITSIKYDGVPAAMTNPISIPVMAHRKEVHLNIHILADAGDFATIKAHAEAEVEATKERFAQVGVKIEANYVPSPVPTPAQGPTLGPEGTDILVFDNGTITQDMSIMLNSLGTPNNTDDYQVFYCKNLSIAKDDNHPTGVMAGIAVIREDLNYQKNMFINADSFMVYTLAHELGHVLTKSGHYRQAYALNAELYQRDHNLMTPQPPNNSRDISAEKRLTQEQKNLIFPAKK</sequence>